<evidence type="ECO:0000256" key="1">
    <source>
        <dbReference type="SAM" id="MobiDB-lite"/>
    </source>
</evidence>
<proteinExistence type="predicted"/>
<comment type="caution">
    <text evidence="2">The sequence shown here is derived from an EMBL/GenBank/DDBJ whole genome shotgun (WGS) entry which is preliminary data.</text>
</comment>
<reference evidence="2 3" key="1">
    <citation type="submission" date="2022-09" db="EMBL/GenBank/DDBJ databases">
        <authorList>
            <person name="Palmer J.M."/>
        </authorList>
    </citation>
    <scope>NUCLEOTIDE SEQUENCE [LARGE SCALE GENOMIC DNA]</scope>
    <source>
        <strain evidence="2 3">DSM 7382</strain>
    </source>
</reference>
<dbReference type="EMBL" id="JASBNA010000061">
    <property type="protein sequence ID" value="KAK7679290.1"/>
    <property type="molecule type" value="Genomic_DNA"/>
</dbReference>
<keyword evidence="3" id="KW-1185">Reference proteome</keyword>
<dbReference type="AlphaFoldDB" id="A0AAW0FCS7"/>
<accession>A0AAW0FCS7</accession>
<organism evidence="2 3">
    <name type="scientific">Cerrena zonata</name>
    <dbReference type="NCBI Taxonomy" id="2478898"/>
    <lineage>
        <taxon>Eukaryota</taxon>
        <taxon>Fungi</taxon>
        <taxon>Dikarya</taxon>
        <taxon>Basidiomycota</taxon>
        <taxon>Agaricomycotina</taxon>
        <taxon>Agaricomycetes</taxon>
        <taxon>Polyporales</taxon>
        <taxon>Cerrenaceae</taxon>
        <taxon>Cerrena</taxon>
    </lineage>
</organism>
<evidence type="ECO:0000313" key="3">
    <source>
        <dbReference type="Proteomes" id="UP001385951"/>
    </source>
</evidence>
<dbReference type="Proteomes" id="UP001385951">
    <property type="component" value="Unassembled WGS sequence"/>
</dbReference>
<evidence type="ECO:0000313" key="2">
    <source>
        <dbReference type="EMBL" id="KAK7679290.1"/>
    </source>
</evidence>
<gene>
    <name evidence="2" type="ORF">QCA50_017677</name>
</gene>
<sequence length="110" mass="12457">MLSPNKSVRFASRLANVKMFDGNDSPSTVATAENTPLGSPHHEEMDSYFQLNWNDEETSSEEENDVVHPYQMISSDVTGGDKNKVVSLKEVYLVEDELIGKIMKWWSSMK</sequence>
<feature type="region of interest" description="Disordered" evidence="1">
    <location>
        <begin position="22"/>
        <end position="43"/>
    </location>
</feature>
<protein>
    <submittedName>
        <fullName evidence="2">Uncharacterized protein</fullName>
    </submittedName>
</protein>
<name>A0AAW0FCS7_9APHY</name>
<feature type="compositionally biased region" description="Polar residues" evidence="1">
    <location>
        <begin position="24"/>
        <end position="37"/>
    </location>
</feature>